<accession>A0ACB7SNE4</accession>
<proteinExistence type="predicted"/>
<gene>
    <name evidence="1" type="ORF">HPB50_013550</name>
</gene>
<comment type="caution">
    <text evidence="1">The sequence shown here is derived from an EMBL/GenBank/DDBJ whole genome shotgun (WGS) entry which is preliminary data.</text>
</comment>
<name>A0ACB7SNE4_HYAAI</name>
<keyword evidence="2" id="KW-1185">Reference proteome</keyword>
<sequence length="208" mass="24175">MKKVESCGFRIIRLVTDNHKVNVQAMRLLGNGIITYRTEHPCDPDRPLFMSFDPCHVLKNVRSQFLAHDIGPKGEISASYVKDVYELQKNFNVKPVYLEENGLHIKREELTYQEVMKSLVWRYVTSEQSKNEQAPVTEDDVNELKQQITSFRYDLLDVLKDNGMKINKVQRKRAEGEVLMTSLMMDEPSRHCSPGPDKFRRKAANLCR</sequence>
<protein>
    <submittedName>
        <fullName evidence="1">Uncharacterized protein</fullName>
    </submittedName>
</protein>
<reference evidence="1" key="1">
    <citation type="submission" date="2020-05" db="EMBL/GenBank/DDBJ databases">
        <title>Large-scale comparative analyses of tick genomes elucidate their genetic diversity and vector capacities.</title>
        <authorList>
            <person name="Jia N."/>
            <person name="Wang J."/>
            <person name="Shi W."/>
            <person name="Du L."/>
            <person name="Sun Y."/>
            <person name="Zhan W."/>
            <person name="Jiang J."/>
            <person name="Wang Q."/>
            <person name="Zhang B."/>
            <person name="Ji P."/>
            <person name="Sakyi L.B."/>
            <person name="Cui X."/>
            <person name="Yuan T."/>
            <person name="Jiang B."/>
            <person name="Yang W."/>
            <person name="Lam T.T.-Y."/>
            <person name="Chang Q."/>
            <person name="Ding S."/>
            <person name="Wang X."/>
            <person name="Zhu J."/>
            <person name="Ruan X."/>
            <person name="Zhao L."/>
            <person name="Wei J."/>
            <person name="Que T."/>
            <person name="Du C."/>
            <person name="Cheng J."/>
            <person name="Dai P."/>
            <person name="Han X."/>
            <person name="Huang E."/>
            <person name="Gao Y."/>
            <person name="Liu J."/>
            <person name="Shao H."/>
            <person name="Ye R."/>
            <person name="Li L."/>
            <person name="Wei W."/>
            <person name="Wang X."/>
            <person name="Wang C."/>
            <person name="Yang T."/>
            <person name="Huo Q."/>
            <person name="Li W."/>
            <person name="Guo W."/>
            <person name="Chen H."/>
            <person name="Zhou L."/>
            <person name="Ni X."/>
            <person name="Tian J."/>
            <person name="Zhou Y."/>
            <person name="Sheng Y."/>
            <person name="Liu T."/>
            <person name="Pan Y."/>
            <person name="Xia L."/>
            <person name="Li J."/>
            <person name="Zhao F."/>
            <person name="Cao W."/>
        </authorList>
    </citation>
    <scope>NUCLEOTIDE SEQUENCE</scope>
    <source>
        <strain evidence="1">Hyas-2018</strain>
    </source>
</reference>
<dbReference type="EMBL" id="CM023483">
    <property type="protein sequence ID" value="KAH6936125.1"/>
    <property type="molecule type" value="Genomic_DNA"/>
</dbReference>
<organism evidence="1 2">
    <name type="scientific">Hyalomma asiaticum</name>
    <name type="common">Tick</name>
    <dbReference type="NCBI Taxonomy" id="266040"/>
    <lineage>
        <taxon>Eukaryota</taxon>
        <taxon>Metazoa</taxon>
        <taxon>Ecdysozoa</taxon>
        <taxon>Arthropoda</taxon>
        <taxon>Chelicerata</taxon>
        <taxon>Arachnida</taxon>
        <taxon>Acari</taxon>
        <taxon>Parasitiformes</taxon>
        <taxon>Ixodida</taxon>
        <taxon>Ixodoidea</taxon>
        <taxon>Ixodidae</taxon>
        <taxon>Hyalomminae</taxon>
        <taxon>Hyalomma</taxon>
    </lineage>
</organism>
<evidence type="ECO:0000313" key="1">
    <source>
        <dbReference type="EMBL" id="KAH6936125.1"/>
    </source>
</evidence>
<dbReference type="Proteomes" id="UP000821845">
    <property type="component" value="Chromosome 3"/>
</dbReference>
<evidence type="ECO:0000313" key="2">
    <source>
        <dbReference type="Proteomes" id="UP000821845"/>
    </source>
</evidence>